<feature type="domain" description="RyR/IP3R Homology associated" evidence="8">
    <location>
        <begin position="352"/>
        <end position="459"/>
    </location>
</feature>
<keyword evidence="10" id="KW-1185">Reference proteome</keyword>
<name>A0A9J6BAQ3_POLVA</name>
<keyword evidence="4 6" id="KW-0472">Membrane</keyword>
<keyword evidence="3 6" id="KW-1133">Transmembrane helix</keyword>
<organism evidence="9 10">
    <name type="scientific">Polypedilum vanderplanki</name>
    <name type="common">Sleeping chironomid midge</name>
    <dbReference type="NCBI Taxonomy" id="319348"/>
    <lineage>
        <taxon>Eukaryota</taxon>
        <taxon>Metazoa</taxon>
        <taxon>Ecdysozoa</taxon>
        <taxon>Arthropoda</taxon>
        <taxon>Hexapoda</taxon>
        <taxon>Insecta</taxon>
        <taxon>Pterygota</taxon>
        <taxon>Neoptera</taxon>
        <taxon>Endopterygota</taxon>
        <taxon>Diptera</taxon>
        <taxon>Nematocera</taxon>
        <taxon>Chironomoidea</taxon>
        <taxon>Chironomidae</taxon>
        <taxon>Chironominae</taxon>
        <taxon>Polypedilum</taxon>
        <taxon>Polypedilum</taxon>
    </lineage>
</organism>
<dbReference type="InterPro" id="IPR005821">
    <property type="entry name" value="Ion_trans_dom"/>
</dbReference>
<feature type="transmembrane region" description="Helical" evidence="6">
    <location>
        <begin position="661"/>
        <end position="690"/>
    </location>
</feature>
<evidence type="ECO:0000256" key="2">
    <source>
        <dbReference type="ARBA" id="ARBA00022692"/>
    </source>
</evidence>
<dbReference type="PANTHER" id="PTHR45816:SF4">
    <property type="entry name" value="RYR_IP3R HOMOLOGY ASSOCIATED DOMAIN-CONTAINING PROTEIN"/>
    <property type="match status" value="1"/>
</dbReference>
<comment type="subcellular location">
    <subcellularLocation>
        <location evidence="1">Membrane</location>
        <topology evidence="1">Multi-pass membrane protein</topology>
    </subcellularLocation>
</comment>
<dbReference type="Pfam" id="PF00520">
    <property type="entry name" value="Ion_trans"/>
    <property type="match status" value="1"/>
</dbReference>
<dbReference type="InterPro" id="IPR013662">
    <property type="entry name" value="RIH_assoc-dom"/>
</dbReference>
<feature type="transmembrane region" description="Helical" evidence="6">
    <location>
        <begin position="957"/>
        <end position="980"/>
    </location>
</feature>
<dbReference type="GO" id="GO:0005216">
    <property type="term" value="F:monoatomic ion channel activity"/>
    <property type="evidence" value="ECO:0007669"/>
    <property type="project" value="InterPro"/>
</dbReference>
<dbReference type="InterPro" id="IPR015925">
    <property type="entry name" value="Ryanodine_IP3_receptor"/>
</dbReference>
<proteinExistence type="predicted"/>
<accession>A0A9J6BAQ3</accession>
<dbReference type="Proteomes" id="UP001107558">
    <property type="component" value="Chromosome 4"/>
</dbReference>
<feature type="transmembrane region" description="Helical" evidence="6">
    <location>
        <begin position="836"/>
        <end position="858"/>
    </location>
</feature>
<dbReference type="GO" id="GO:0006816">
    <property type="term" value="P:calcium ion transport"/>
    <property type="evidence" value="ECO:0007669"/>
    <property type="project" value="InterPro"/>
</dbReference>
<evidence type="ECO:0000259" key="8">
    <source>
        <dbReference type="Pfam" id="PF08454"/>
    </source>
</evidence>
<evidence type="ECO:0000313" key="9">
    <source>
        <dbReference type="EMBL" id="KAG5666900.1"/>
    </source>
</evidence>
<evidence type="ECO:0000259" key="7">
    <source>
        <dbReference type="Pfam" id="PF00520"/>
    </source>
</evidence>
<dbReference type="AlphaFoldDB" id="A0A9J6BAQ3"/>
<feature type="domain" description="Ion transport" evidence="7">
    <location>
        <begin position="796"/>
        <end position="986"/>
    </location>
</feature>
<evidence type="ECO:0000256" key="4">
    <source>
        <dbReference type="ARBA" id="ARBA00023136"/>
    </source>
</evidence>
<dbReference type="GO" id="GO:0016020">
    <property type="term" value="C:membrane"/>
    <property type="evidence" value="ECO:0007669"/>
    <property type="project" value="UniProtKB-SubCell"/>
</dbReference>
<dbReference type="Gene3D" id="1.10.287.70">
    <property type="match status" value="1"/>
</dbReference>
<dbReference type="Pfam" id="PF08454">
    <property type="entry name" value="RIH_assoc"/>
    <property type="match status" value="1"/>
</dbReference>
<evidence type="ECO:0000256" key="5">
    <source>
        <dbReference type="SAM" id="Coils"/>
    </source>
</evidence>
<feature type="coiled-coil region" evidence="5">
    <location>
        <begin position="1081"/>
        <end position="1115"/>
    </location>
</feature>
<keyword evidence="5" id="KW-0175">Coiled coil</keyword>
<feature type="transmembrane region" description="Helical" evidence="6">
    <location>
        <begin position="788"/>
        <end position="815"/>
    </location>
</feature>
<reference evidence="9" key="1">
    <citation type="submission" date="2021-03" db="EMBL/GenBank/DDBJ databases">
        <title>Chromosome level genome of the anhydrobiotic midge Polypedilum vanderplanki.</title>
        <authorList>
            <person name="Yoshida Y."/>
            <person name="Kikawada T."/>
            <person name="Gusev O."/>
        </authorList>
    </citation>
    <scope>NUCLEOTIDE SEQUENCE</scope>
    <source>
        <strain evidence="9">NIAS01</strain>
        <tissue evidence="9">Whole body or cell culture</tissue>
    </source>
</reference>
<evidence type="ECO:0000313" key="10">
    <source>
        <dbReference type="Proteomes" id="UP001107558"/>
    </source>
</evidence>
<feature type="transmembrane region" description="Helical" evidence="6">
    <location>
        <begin position="702"/>
        <end position="721"/>
    </location>
</feature>
<gene>
    <name evidence="9" type="ORF">PVAND_014907</name>
</gene>
<evidence type="ECO:0000256" key="3">
    <source>
        <dbReference type="ARBA" id="ARBA00022989"/>
    </source>
</evidence>
<comment type="caution">
    <text evidence="9">The sequence shown here is derived from an EMBL/GenBank/DDBJ whole genome shotgun (WGS) entry which is preliminary data.</text>
</comment>
<protein>
    <submittedName>
        <fullName evidence="9">Uncharacterized protein</fullName>
    </submittedName>
</protein>
<evidence type="ECO:0000256" key="1">
    <source>
        <dbReference type="ARBA" id="ARBA00004141"/>
    </source>
</evidence>
<keyword evidence="2 6" id="KW-0812">Transmembrane</keyword>
<sequence length="1137" mass="129202">MKIFCQEFFLPARKQDDFFNFLGGKLSVKSELLFPIGSESRKRCESGGFIRRLIKHTERLLEDKEEKLCVEVLRTLREMMALDMEYGEKGDKLRHNLLERYFGIDPVKSASQKIQEKNQTDIKSVVKAATVKIHREALESGPSGAAVQITHGPGAKYLSRAGKTLYEVQNMLDKEGAGDLVVELVIKSIHSPSIFVEAVELGIALLEGGNNVIQRGMFNKFLALDPSPAFFRVFYDKMKDAQAEIKSTVTVNTTDIAAKANENREYQRDVDRISRRSAPLRSNGIVITEEFRDELNNAGISTARAFAAARSFTGANEDYASSNSSCNPLEEILAEKLEKNKEKDQREKLSPKVLVMQPILRFLQLLCENHNPDLQNLLRNQNSKTNYNLVSETLMFLDCICGSTTGGLGLLGLYINENNVALINQTLETLTEYCQGPCHENQNCIATHESNGLDIITALILNDINPLGKNRMDLVLELKNNASKLLLAIMESRGDSENAERILYNMNPRQLVEVACRAYHQEDGIDDDDEDGDADDDSVSPKEVGHNIYILCHQLAQHNKDLAHFLRPSDSSNVDEKAQKALTFYATHTAQIEIVRNDRTLEQIVFPIPEICEYLTMDTKVKVLNTAELDDQGSKVTDFFDRVEPMFNEMKWQKKLRGQPALFWVSSFMSLWANILFYCAVVINVIVALFYPYEDNIPELKFHVSLAIWIGFFIALALFVTRPRQGTARMLSAFLISRLIFSIGPEPSLLILGSLTVMLKGVHIVSIMGNHGTLEKKYTKIITDAELLYHFGYMMFCVFGMLLHPFFYSVLLFDVVYREETLLNVIRSVTRNGRSIILTAVLAIILVYMFSIIGYIFFKDDFLVPVDDDLVESCDQQTSDIRSFFISANDNYCQQRSTDNRIIEKDDEVKERACDSLLMCIVTTMNQGLRNGGGIGDILRAPSSKEPLFMARVVYDLLFFFIVIIIVLNLIFGVIIDTFADLRSEKQQKELILKNTCFICGLNRSAFDNRTVSFEEHIKIEHNMWHYLFFMVLIKVKDPTEFTGPESYVHGMIKALCLDWFPRLRATSLDTAEGEGDQLDVKILKHELEKTQDLVLQLSKQLSELKDQMTEQRKQKQRFGLLNQTASASYQFANQFM</sequence>
<dbReference type="EMBL" id="JADBJN010000004">
    <property type="protein sequence ID" value="KAG5666900.1"/>
    <property type="molecule type" value="Genomic_DNA"/>
</dbReference>
<dbReference type="OrthoDB" id="76898at2759"/>
<evidence type="ECO:0000256" key="6">
    <source>
        <dbReference type="SAM" id="Phobius"/>
    </source>
</evidence>
<dbReference type="PANTHER" id="PTHR45816">
    <property type="entry name" value="MIR DOMAIN-CONTAINING PROTEIN"/>
    <property type="match status" value="1"/>
</dbReference>